<name>A0A7W3MTM0_9ACTN</name>
<gene>
    <name evidence="8" type="ORF">HNR21_000551</name>
</gene>
<dbReference type="Pfam" id="PF01899">
    <property type="entry name" value="MNHE"/>
    <property type="match status" value="1"/>
</dbReference>
<comment type="similarity">
    <text evidence="2">Belongs to the CPA3 antiporters (TC 2.A.63) subunit E family.</text>
</comment>
<keyword evidence="3" id="KW-1003">Cell membrane</keyword>
<feature type="transmembrane region" description="Helical" evidence="7">
    <location>
        <begin position="55"/>
        <end position="75"/>
    </location>
</feature>
<evidence type="ECO:0000313" key="9">
    <source>
        <dbReference type="Proteomes" id="UP000539313"/>
    </source>
</evidence>
<evidence type="ECO:0000256" key="7">
    <source>
        <dbReference type="SAM" id="Phobius"/>
    </source>
</evidence>
<keyword evidence="6 7" id="KW-0472">Membrane</keyword>
<dbReference type="Proteomes" id="UP000539313">
    <property type="component" value="Unassembled WGS sequence"/>
</dbReference>
<dbReference type="GO" id="GO:0005886">
    <property type="term" value="C:plasma membrane"/>
    <property type="evidence" value="ECO:0007669"/>
    <property type="project" value="UniProtKB-SubCell"/>
</dbReference>
<evidence type="ECO:0000256" key="5">
    <source>
        <dbReference type="ARBA" id="ARBA00022989"/>
    </source>
</evidence>
<evidence type="ECO:0000256" key="1">
    <source>
        <dbReference type="ARBA" id="ARBA00004651"/>
    </source>
</evidence>
<comment type="caution">
    <text evidence="8">The sequence shown here is derived from an EMBL/GenBank/DDBJ whole genome shotgun (WGS) entry which is preliminary data.</text>
</comment>
<dbReference type="PANTHER" id="PTHR34584">
    <property type="entry name" value="NA(+)/H(+) ANTIPORTER SUBUNIT E1"/>
    <property type="match status" value="1"/>
</dbReference>
<keyword evidence="4 7" id="KW-0812">Transmembrane</keyword>
<dbReference type="RefSeq" id="WP_182703899.1">
    <property type="nucleotide sequence ID" value="NZ_JACJII010000001.1"/>
</dbReference>
<comment type="subcellular location">
    <subcellularLocation>
        <location evidence="1">Cell membrane</location>
        <topology evidence="1">Multi-pass membrane protein</topology>
    </subcellularLocation>
</comment>
<evidence type="ECO:0000256" key="3">
    <source>
        <dbReference type="ARBA" id="ARBA00022475"/>
    </source>
</evidence>
<dbReference type="EMBL" id="JACJII010000001">
    <property type="protein sequence ID" value="MBA9001669.1"/>
    <property type="molecule type" value="Genomic_DNA"/>
</dbReference>
<feature type="transmembrane region" description="Helical" evidence="7">
    <location>
        <begin position="12"/>
        <end position="35"/>
    </location>
</feature>
<organism evidence="8 9">
    <name type="scientific">Thermomonospora cellulosilytica</name>
    <dbReference type="NCBI Taxonomy" id="1411118"/>
    <lineage>
        <taxon>Bacteria</taxon>
        <taxon>Bacillati</taxon>
        <taxon>Actinomycetota</taxon>
        <taxon>Actinomycetes</taxon>
        <taxon>Streptosporangiales</taxon>
        <taxon>Thermomonosporaceae</taxon>
        <taxon>Thermomonospora</taxon>
    </lineage>
</organism>
<proteinExistence type="inferred from homology"/>
<keyword evidence="5 7" id="KW-1133">Transmembrane helix</keyword>
<dbReference type="PANTHER" id="PTHR34584:SF1">
    <property type="entry name" value="NA(+)_H(+) ANTIPORTER SUBUNIT E1"/>
    <property type="match status" value="1"/>
</dbReference>
<dbReference type="AlphaFoldDB" id="A0A7W3MTM0"/>
<reference evidence="8 9" key="1">
    <citation type="submission" date="2020-08" db="EMBL/GenBank/DDBJ databases">
        <title>Sequencing the genomes of 1000 actinobacteria strains.</title>
        <authorList>
            <person name="Klenk H.-P."/>
        </authorList>
    </citation>
    <scope>NUCLEOTIDE SEQUENCE [LARGE SCALE GENOMIC DNA]</scope>
    <source>
        <strain evidence="8 9">DSM 45823</strain>
    </source>
</reference>
<protein>
    <submittedName>
        <fullName evidence="8">Multicomponent Na+:H+ antiporter subunit E</fullName>
    </submittedName>
</protein>
<evidence type="ECO:0000256" key="6">
    <source>
        <dbReference type="ARBA" id="ARBA00023136"/>
    </source>
</evidence>
<dbReference type="InterPro" id="IPR002758">
    <property type="entry name" value="Cation_antiport_E"/>
</dbReference>
<evidence type="ECO:0000256" key="2">
    <source>
        <dbReference type="ARBA" id="ARBA00006228"/>
    </source>
</evidence>
<sequence length="163" mass="17591">MAAWLLLVWMALWGRADLAVVAGGIVVIALTYLATRFPALPVSPGRIGPVALARALGAFVADLVVSSAVIGWYALRGAKAVRGGIVGVRFRSTSDVMLIMVANSISLRPGSLVLEVHRAESLLYVHAMPVHDRAGAERVRNEVLETERRLMRVFGRPLEKEAP</sequence>
<keyword evidence="9" id="KW-1185">Reference proteome</keyword>
<accession>A0A7W3MTM0</accession>
<evidence type="ECO:0000313" key="8">
    <source>
        <dbReference type="EMBL" id="MBA9001669.1"/>
    </source>
</evidence>
<dbReference type="GO" id="GO:0008324">
    <property type="term" value="F:monoatomic cation transmembrane transporter activity"/>
    <property type="evidence" value="ECO:0007669"/>
    <property type="project" value="InterPro"/>
</dbReference>
<evidence type="ECO:0000256" key="4">
    <source>
        <dbReference type="ARBA" id="ARBA00022692"/>
    </source>
</evidence>